<proteinExistence type="predicted"/>
<feature type="compositionally biased region" description="Polar residues" evidence="2">
    <location>
        <begin position="20"/>
        <end position="54"/>
    </location>
</feature>
<feature type="compositionally biased region" description="Low complexity" evidence="2">
    <location>
        <begin position="404"/>
        <end position="420"/>
    </location>
</feature>
<feature type="compositionally biased region" description="Polar residues" evidence="2">
    <location>
        <begin position="394"/>
        <end position="403"/>
    </location>
</feature>
<keyword evidence="1" id="KW-0862">Zinc</keyword>
<feature type="compositionally biased region" description="Polar residues" evidence="2">
    <location>
        <begin position="317"/>
        <end position="351"/>
    </location>
</feature>
<feature type="region of interest" description="Disordered" evidence="2">
    <location>
        <begin position="107"/>
        <end position="221"/>
    </location>
</feature>
<dbReference type="OrthoDB" id="8062037at2759"/>
<gene>
    <name evidence="4" type="ORF">BB560_001815</name>
</gene>
<feature type="compositionally biased region" description="Low complexity" evidence="2">
    <location>
        <begin position="459"/>
        <end position="476"/>
    </location>
</feature>
<feature type="compositionally biased region" description="Polar residues" evidence="2">
    <location>
        <begin position="443"/>
        <end position="458"/>
    </location>
</feature>
<feature type="compositionally biased region" description="Low complexity" evidence="2">
    <location>
        <begin position="76"/>
        <end position="87"/>
    </location>
</feature>
<dbReference type="Pfam" id="PF13639">
    <property type="entry name" value="zf-RING_2"/>
    <property type="match status" value="1"/>
</dbReference>
<evidence type="ECO:0000313" key="4">
    <source>
        <dbReference type="EMBL" id="PVV03695.1"/>
    </source>
</evidence>
<feature type="compositionally biased region" description="Polar residues" evidence="2">
    <location>
        <begin position="107"/>
        <end position="126"/>
    </location>
</feature>
<feature type="compositionally biased region" description="Low complexity" evidence="2">
    <location>
        <begin position="578"/>
        <end position="587"/>
    </location>
</feature>
<feature type="region of interest" description="Disordered" evidence="2">
    <location>
        <begin position="299"/>
        <end position="366"/>
    </location>
</feature>
<dbReference type="AlphaFoldDB" id="A0A2T9ZGH0"/>
<dbReference type="STRING" id="133381.A0A2T9ZGH0"/>
<keyword evidence="5" id="KW-1185">Reference proteome</keyword>
<keyword evidence="1" id="KW-0863">Zinc-finger</keyword>
<feature type="compositionally biased region" description="Polar residues" evidence="2">
    <location>
        <begin position="595"/>
        <end position="618"/>
    </location>
</feature>
<dbReference type="GO" id="GO:0008270">
    <property type="term" value="F:zinc ion binding"/>
    <property type="evidence" value="ECO:0007669"/>
    <property type="project" value="UniProtKB-KW"/>
</dbReference>
<dbReference type="SMART" id="SM00184">
    <property type="entry name" value="RING"/>
    <property type="match status" value="1"/>
</dbReference>
<feature type="compositionally biased region" description="Low complexity" evidence="2">
    <location>
        <begin position="202"/>
        <end position="221"/>
    </location>
</feature>
<feature type="domain" description="RING-type" evidence="3">
    <location>
        <begin position="827"/>
        <end position="869"/>
    </location>
</feature>
<feature type="compositionally biased region" description="Polar residues" evidence="2">
    <location>
        <begin position="249"/>
        <end position="265"/>
    </location>
</feature>
<feature type="region of interest" description="Disordered" evidence="2">
    <location>
        <begin position="559"/>
        <end position="627"/>
    </location>
</feature>
<feature type="compositionally biased region" description="Polar residues" evidence="2">
    <location>
        <begin position="516"/>
        <end position="538"/>
    </location>
</feature>
<reference evidence="4 5" key="1">
    <citation type="journal article" date="2018" name="MBio">
        <title>Comparative Genomics Reveals the Core Gene Toolbox for the Fungus-Insect Symbiosis.</title>
        <authorList>
            <person name="Wang Y."/>
            <person name="Stata M."/>
            <person name="Wang W."/>
            <person name="Stajich J.E."/>
            <person name="White M.M."/>
            <person name="Moncalvo J.M."/>
        </authorList>
    </citation>
    <scope>NUCLEOTIDE SEQUENCE [LARGE SCALE GENOMIC DNA]</scope>
    <source>
        <strain evidence="4 5">SC-DP-2</strain>
    </source>
</reference>
<feature type="region of interest" description="Disordered" evidence="2">
    <location>
        <begin position="394"/>
        <end position="427"/>
    </location>
</feature>
<comment type="caution">
    <text evidence="4">The sequence shown here is derived from an EMBL/GenBank/DDBJ whole genome shotgun (WGS) entry which is preliminary data.</text>
</comment>
<dbReference type="InterPro" id="IPR013083">
    <property type="entry name" value="Znf_RING/FYVE/PHD"/>
</dbReference>
<dbReference type="Proteomes" id="UP000245609">
    <property type="component" value="Unassembled WGS sequence"/>
</dbReference>
<evidence type="ECO:0000313" key="5">
    <source>
        <dbReference type="Proteomes" id="UP000245609"/>
    </source>
</evidence>
<feature type="compositionally biased region" description="Low complexity" evidence="2">
    <location>
        <begin position="299"/>
        <end position="311"/>
    </location>
</feature>
<dbReference type="PANTHER" id="PTHR45676">
    <property type="entry name" value="RING-H2 FINGER PROTEIN ATL51-RELATED"/>
    <property type="match status" value="1"/>
</dbReference>
<feature type="region of interest" description="Disordered" evidence="2">
    <location>
        <begin position="443"/>
        <end position="479"/>
    </location>
</feature>
<feature type="compositionally biased region" description="Polar residues" evidence="2">
    <location>
        <begin position="561"/>
        <end position="577"/>
    </location>
</feature>
<dbReference type="Gene3D" id="3.30.40.10">
    <property type="entry name" value="Zinc/RING finger domain, C3HC4 (zinc finger)"/>
    <property type="match status" value="1"/>
</dbReference>
<organism evidence="4 5">
    <name type="scientific">Smittium megazygosporum</name>
    <dbReference type="NCBI Taxonomy" id="133381"/>
    <lineage>
        <taxon>Eukaryota</taxon>
        <taxon>Fungi</taxon>
        <taxon>Fungi incertae sedis</taxon>
        <taxon>Zoopagomycota</taxon>
        <taxon>Kickxellomycotina</taxon>
        <taxon>Harpellomycetes</taxon>
        <taxon>Harpellales</taxon>
        <taxon>Legeriomycetaceae</taxon>
        <taxon>Smittium</taxon>
    </lineage>
</organism>
<protein>
    <recommendedName>
        <fullName evidence="3">RING-type domain-containing protein</fullName>
    </recommendedName>
</protein>
<dbReference type="PROSITE" id="PS50089">
    <property type="entry name" value="ZF_RING_2"/>
    <property type="match status" value="1"/>
</dbReference>
<name>A0A2T9ZGH0_9FUNG</name>
<sequence>MGQINSTQNPPEAPQDILDTLTSNNNEELSRNSPNFHNENFNTTQFHNLQTSLSGGPDTLEATPQTTELGDGLQFSSSTLPSTETSPINFDQNVTIRKRKRKTISTISSSYAESQSDLTPSCSHSSLPLEEGPNPSHLSPNEPIESPLEHNQPNSDTNTSEQPLLSESQPEVDSPANAQDPPQSQNQSQIEPEQNSPHASENENVNTSTSQNNSSSNNTNTHNSVLAAAVARSVISATRYEFSRPPPLQNGQSEHLSVFPSTNDNSRQRDRSWPPLQESAARVLENGIQSFILEVLNSSQSTSNNESTTENSEPRSLASSNLASTNTDAAQIPTPDTQDSAPSNDASAPNNHSHEQEDNDDNILLNNNNNSYGLGYMDTPGGYRFRVFPILSSSFPSENSEGETPQSDTSPTDQSTTLTDDSTHELPPQHINLSLEESVNEMNISQNGSSEQPANATHNSSSTESQSSNSDSSSEQELLRNQREVLRRMLHSQNARQQQIPVIIVGVESRFSEDSFFSNASGTTPASSNSISSDNQPRTHSRVRSILSSIYNRVSRLMPLGSSSARPNSPLDTQVPQTTSTSGLSSLFGDHGSANHEQQSNLDDSPSLESTRNTLNDQSSSPLNALPNPPLGSNGFVVYVFATSFELSHPLLLSFLIGSLFPSLMDSNNDLVLNETANGQLYEDFMALSELLGQAISPVATIADVESQLPKYIFSHEPAKYINNLEQQVAQTPEPTSADDHNLSLNQKNSFDSANSQSATAYSKTESLYNSFESLQETLAAQQNIDIDPNSPSQTEPSFVAPEELIGVGRLVDDPKVSVLLLSAEKCLVCMEEFGTGDLLRVLKCRHGFHTDCIANWITKGANRCPVCRAEAVHSSLRP</sequence>
<feature type="compositionally biased region" description="Polar residues" evidence="2">
    <location>
        <begin position="149"/>
        <end position="199"/>
    </location>
</feature>
<dbReference type="SUPFAM" id="SSF57850">
    <property type="entry name" value="RING/U-box"/>
    <property type="match status" value="1"/>
</dbReference>
<evidence type="ECO:0000256" key="2">
    <source>
        <dbReference type="SAM" id="MobiDB-lite"/>
    </source>
</evidence>
<accession>A0A2T9ZGH0</accession>
<dbReference type="InterPro" id="IPR001841">
    <property type="entry name" value="Znf_RING"/>
</dbReference>
<feature type="region of interest" description="Disordered" evidence="2">
    <location>
        <begin position="516"/>
        <end position="542"/>
    </location>
</feature>
<dbReference type="PANTHER" id="PTHR45676:SF41">
    <property type="entry name" value="RING-H2 FINGER PROTEIN ATL66"/>
    <property type="match status" value="1"/>
</dbReference>
<dbReference type="CDD" id="cd16473">
    <property type="entry name" value="RING-H2_RNF103"/>
    <property type="match status" value="1"/>
</dbReference>
<evidence type="ECO:0000259" key="3">
    <source>
        <dbReference type="PROSITE" id="PS50089"/>
    </source>
</evidence>
<dbReference type="EMBL" id="MBFS01000201">
    <property type="protein sequence ID" value="PVV03695.1"/>
    <property type="molecule type" value="Genomic_DNA"/>
</dbReference>
<keyword evidence="1" id="KW-0479">Metal-binding</keyword>
<feature type="compositionally biased region" description="Polar residues" evidence="2">
    <location>
        <begin position="1"/>
        <end position="10"/>
    </location>
</feature>
<feature type="region of interest" description="Disordered" evidence="2">
    <location>
        <begin position="1"/>
        <end position="94"/>
    </location>
</feature>
<feature type="region of interest" description="Disordered" evidence="2">
    <location>
        <begin position="242"/>
        <end position="274"/>
    </location>
</feature>
<evidence type="ECO:0000256" key="1">
    <source>
        <dbReference type="PROSITE-ProRule" id="PRU00175"/>
    </source>
</evidence>